<gene>
    <name evidence="3" type="ORF">GCM10022212_10240</name>
</gene>
<dbReference type="RefSeq" id="WP_344762165.1">
    <property type="nucleotide sequence ID" value="NZ_BAAAZE010000005.1"/>
</dbReference>
<dbReference type="Pfam" id="PF08447">
    <property type="entry name" value="PAS_3"/>
    <property type="match status" value="2"/>
</dbReference>
<dbReference type="PANTHER" id="PTHR44757:SF2">
    <property type="entry name" value="BIOFILM ARCHITECTURE MAINTENANCE PROTEIN MBAA"/>
    <property type="match status" value="1"/>
</dbReference>
<dbReference type="InterPro" id="IPR013655">
    <property type="entry name" value="PAS_fold_3"/>
</dbReference>
<dbReference type="SMART" id="SM00267">
    <property type="entry name" value="GGDEF"/>
    <property type="match status" value="1"/>
</dbReference>
<evidence type="ECO:0000259" key="2">
    <source>
        <dbReference type="PROSITE" id="PS50887"/>
    </source>
</evidence>
<dbReference type="SUPFAM" id="SSF55785">
    <property type="entry name" value="PYP-like sensor domain (PAS domain)"/>
    <property type="match status" value="2"/>
</dbReference>
<dbReference type="Proteomes" id="UP001501353">
    <property type="component" value="Unassembled WGS sequence"/>
</dbReference>
<evidence type="ECO:0008006" key="5">
    <source>
        <dbReference type="Google" id="ProtNLM"/>
    </source>
</evidence>
<dbReference type="InterPro" id="IPR000700">
    <property type="entry name" value="PAS-assoc_C"/>
</dbReference>
<evidence type="ECO:0000259" key="1">
    <source>
        <dbReference type="PROSITE" id="PS50113"/>
    </source>
</evidence>
<dbReference type="PANTHER" id="PTHR44757">
    <property type="entry name" value="DIGUANYLATE CYCLASE DGCP"/>
    <property type="match status" value="1"/>
</dbReference>
<protein>
    <recommendedName>
        <fullName evidence="5">Diguanylate cyclase</fullName>
    </recommendedName>
</protein>
<dbReference type="InterPro" id="IPR052155">
    <property type="entry name" value="Biofilm_reg_signaling"/>
</dbReference>
<dbReference type="Gene3D" id="3.30.450.40">
    <property type="match status" value="1"/>
</dbReference>
<dbReference type="InterPro" id="IPR000014">
    <property type="entry name" value="PAS"/>
</dbReference>
<dbReference type="NCBIfam" id="TIGR00254">
    <property type="entry name" value="GGDEF"/>
    <property type="match status" value="1"/>
</dbReference>
<dbReference type="SMART" id="SM00086">
    <property type="entry name" value="PAC"/>
    <property type="match status" value="2"/>
</dbReference>
<dbReference type="Gene3D" id="3.30.450.20">
    <property type="entry name" value="PAS domain"/>
    <property type="match status" value="2"/>
</dbReference>
<feature type="domain" description="PAC" evidence="1">
    <location>
        <begin position="244"/>
        <end position="297"/>
    </location>
</feature>
<dbReference type="PROSITE" id="PS50113">
    <property type="entry name" value="PAC"/>
    <property type="match status" value="2"/>
</dbReference>
<feature type="domain" description="GGDEF" evidence="2">
    <location>
        <begin position="465"/>
        <end position="598"/>
    </location>
</feature>
<evidence type="ECO:0000313" key="4">
    <source>
        <dbReference type="Proteomes" id="UP001501353"/>
    </source>
</evidence>
<dbReference type="InterPro" id="IPR000160">
    <property type="entry name" value="GGDEF_dom"/>
</dbReference>
<dbReference type="CDD" id="cd01949">
    <property type="entry name" value="GGDEF"/>
    <property type="match status" value="1"/>
</dbReference>
<proteinExistence type="predicted"/>
<dbReference type="InterPro" id="IPR001610">
    <property type="entry name" value="PAC"/>
</dbReference>
<organism evidence="3 4">
    <name type="scientific">Actimicrobium antarcticum</name>
    <dbReference type="NCBI Taxonomy" id="1051899"/>
    <lineage>
        <taxon>Bacteria</taxon>
        <taxon>Pseudomonadati</taxon>
        <taxon>Pseudomonadota</taxon>
        <taxon>Betaproteobacteria</taxon>
        <taxon>Burkholderiales</taxon>
        <taxon>Oxalobacteraceae</taxon>
        <taxon>Actimicrobium</taxon>
    </lineage>
</organism>
<dbReference type="CDD" id="cd00130">
    <property type="entry name" value="PAS"/>
    <property type="match status" value="2"/>
</dbReference>
<name>A0ABP7SV89_9BURK</name>
<keyword evidence="4" id="KW-1185">Reference proteome</keyword>
<dbReference type="InterPro" id="IPR043128">
    <property type="entry name" value="Rev_trsase/Diguanyl_cyclase"/>
</dbReference>
<dbReference type="Gene3D" id="3.30.70.270">
    <property type="match status" value="1"/>
</dbReference>
<evidence type="ECO:0000313" key="3">
    <source>
        <dbReference type="EMBL" id="GAA4016860.1"/>
    </source>
</evidence>
<sequence>MNHPAEDTELNPDQARSGSANALIATLDSIVKGMATRHTGFAAAIFVVDENGAYLHAGTVPNLLDDIVHAGDPLPTVDADALEESPFWQNYRALALQQYASHARVLVPIRPASSKLLGMFIIHSDRPDVPVDQYQKAIADLASLASIAIERDIIGRKAEQSMDALREDTLRMALAIDGSSTGIWDRNVVTGEMHYSAGWKAILGYAATDLSKRIEDGYSRVHPDDLGYVQATIQAHFDQTTEIYSVEHRIRCKDGRYKWISSRGKVVSRDIDGKPLRMIGTTTDISDMRAMSDRLQESVDMITRLTNEIPGMAFQYCIPIDGKAFFSYVSKGIRDIYELTPAQAIDDASLVRAVIHPDDLGSYLQSLETCTLRMTPWQLEFRVILPKQGVRWRNGSAHPRRLPDGVIQWHGFITDVTQRKQIDSELQALATTDFLTHLPNRRYFMARMDEELARIRRGIGGIDGTGSAVLMCDLDHFKSINDTYGHAAGDLVLKQFAKVLRAELRKNDTAGRVGGEEFAIVLSGIGIADARLFAERLKDKVASMEVIMNGHAIAVTVSIGMTLMTATDTITGTVLSRSDIAMYRAKELGRNRIEIARS</sequence>
<dbReference type="InterPro" id="IPR029016">
    <property type="entry name" value="GAF-like_dom_sf"/>
</dbReference>
<accession>A0ABP7SV89</accession>
<feature type="domain" description="PAC" evidence="1">
    <location>
        <begin position="377"/>
        <end position="428"/>
    </location>
</feature>
<reference evidence="4" key="1">
    <citation type="journal article" date="2019" name="Int. J. Syst. Evol. Microbiol.">
        <title>The Global Catalogue of Microorganisms (GCM) 10K type strain sequencing project: providing services to taxonomists for standard genome sequencing and annotation.</title>
        <authorList>
            <consortium name="The Broad Institute Genomics Platform"/>
            <consortium name="The Broad Institute Genome Sequencing Center for Infectious Disease"/>
            <person name="Wu L."/>
            <person name="Ma J."/>
        </authorList>
    </citation>
    <scope>NUCLEOTIDE SEQUENCE [LARGE SCALE GENOMIC DNA]</scope>
    <source>
        <strain evidence="4">JCM 16673</strain>
    </source>
</reference>
<dbReference type="EMBL" id="BAAAZE010000005">
    <property type="protein sequence ID" value="GAA4016860.1"/>
    <property type="molecule type" value="Genomic_DNA"/>
</dbReference>
<dbReference type="SUPFAM" id="SSF55781">
    <property type="entry name" value="GAF domain-like"/>
    <property type="match status" value="1"/>
</dbReference>
<dbReference type="Pfam" id="PF00990">
    <property type="entry name" value="GGDEF"/>
    <property type="match status" value="1"/>
</dbReference>
<comment type="caution">
    <text evidence="3">The sequence shown here is derived from an EMBL/GenBank/DDBJ whole genome shotgun (WGS) entry which is preliminary data.</text>
</comment>
<dbReference type="InterPro" id="IPR035965">
    <property type="entry name" value="PAS-like_dom_sf"/>
</dbReference>
<dbReference type="SUPFAM" id="SSF55073">
    <property type="entry name" value="Nucleotide cyclase"/>
    <property type="match status" value="1"/>
</dbReference>
<dbReference type="PROSITE" id="PS50887">
    <property type="entry name" value="GGDEF"/>
    <property type="match status" value="1"/>
</dbReference>
<dbReference type="InterPro" id="IPR029787">
    <property type="entry name" value="Nucleotide_cyclase"/>
</dbReference>
<dbReference type="NCBIfam" id="TIGR00229">
    <property type="entry name" value="sensory_box"/>
    <property type="match status" value="1"/>
</dbReference>